<comment type="subcellular location">
    <subcellularLocation>
        <location evidence="1">Nucleus</location>
    </subcellularLocation>
</comment>
<evidence type="ECO:0000256" key="6">
    <source>
        <dbReference type="ARBA" id="ARBA00023163"/>
    </source>
</evidence>
<evidence type="ECO:0000256" key="8">
    <source>
        <dbReference type="SAM" id="MobiDB-lite"/>
    </source>
</evidence>
<dbReference type="GO" id="GO:0006351">
    <property type="term" value="P:DNA-templated transcription"/>
    <property type="evidence" value="ECO:0007669"/>
    <property type="project" value="InterPro"/>
</dbReference>
<feature type="compositionally biased region" description="Basic and acidic residues" evidence="8">
    <location>
        <begin position="122"/>
        <end position="137"/>
    </location>
</feature>
<evidence type="ECO:0000256" key="1">
    <source>
        <dbReference type="ARBA" id="ARBA00004123"/>
    </source>
</evidence>
<evidence type="ECO:0000256" key="7">
    <source>
        <dbReference type="ARBA" id="ARBA00023242"/>
    </source>
</evidence>
<dbReference type="SUPFAM" id="SSF57701">
    <property type="entry name" value="Zn2/Cys6 DNA-binding domain"/>
    <property type="match status" value="1"/>
</dbReference>
<evidence type="ECO:0000313" key="11">
    <source>
        <dbReference type="Proteomes" id="UP001203852"/>
    </source>
</evidence>
<keyword evidence="2" id="KW-0479">Metal-binding</keyword>
<keyword evidence="6" id="KW-0804">Transcription</keyword>
<dbReference type="CDD" id="cd12148">
    <property type="entry name" value="fungal_TF_MHR"/>
    <property type="match status" value="1"/>
</dbReference>
<feature type="region of interest" description="Disordered" evidence="8">
    <location>
        <begin position="645"/>
        <end position="681"/>
    </location>
</feature>
<comment type="caution">
    <text evidence="10">The sequence shown here is derived from an EMBL/GenBank/DDBJ whole genome shotgun (WGS) entry which is preliminary data.</text>
</comment>
<protein>
    <submittedName>
        <fullName evidence="10">Fungal-specific transcription factor domain-containing protein</fullName>
    </submittedName>
</protein>
<dbReference type="InterPro" id="IPR001138">
    <property type="entry name" value="Zn2Cys6_DnaBD"/>
</dbReference>
<dbReference type="InterPro" id="IPR036864">
    <property type="entry name" value="Zn2-C6_fun-type_DNA-bd_sf"/>
</dbReference>
<keyword evidence="4" id="KW-0805">Transcription regulation</keyword>
<dbReference type="PROSITE" id="PS50048">
    <property type="entry name" value="ZN2_CY6_FUNGAL_2"/>
    <property type="match status" value="1"/>
</dbReference>
<evidence type="ECO:0000313" key="10">
    <source>
        <dbReference type="EMBL" id="KAI1608068.1"/>
    </source>
</evidence>
<dbReference type="PANTHER" id="PTHR31313">
    <property type="entry name" value="TY1 ENHANCER ACTIVATOR"/>
    <property type="match status" value="1"/>
</dbReference>
<keyword evidence="5" id="KW-0238">DNA-binding</keyword>
<evidence type="ECO:0000256" key="4">
    <source>
        <dbReference type="ARBA" id="ARBA00023015"/>
    </source>
</evidence>
<dbReference type="CDD" id="cd00067">
    <property type="entry name" value="GAL4"/>
    <property type="match status" value="1"/>
</dbReference>
<evidence type="ECO:0000259" key="9">
    <source>
        <dbReference type="PROSITE" id="PS50048"/>
    </source>
</evidence>
<feature type="domain" description="Zn(2)-C6 fungal-type" evidence="9">
    <location>
        <begin position="34"/>
        <end position="64"/>
    </location>
</feature>
<dbReference type="Pfam" id="PF04082">
    <property type="entry name" value="Fungal_trans"/>
    <property type="match status" value="1"/>
</dbReference>
<dbReference type="InterPro" id="IPR007219">
    <property type="entry name" value="XnlR_reg_dom"/>
</dbReference>
<name>A0AAN6DLG8_9EURO</name>
<evidence type="ECO:0000256" key="2">
    <source>
        <dbReference type="ARBA" id="ARBA00022723"/>
    </source>
</evidence>
<dbReference type="PANTHER" id="PTHR31313:SF85">
    <property type="entry name" value="ZN(II)2CYS6 TRANSCRIPTION FACTOR (EUROFUNG)"/>
    <property type="match status" value="1"/>
</dbReference>
<evidence type="ECO:0000256" key="3">
    <source>
        <dbReference type="ARBA" id="ARBA00022833"/>
    </source>
</evidence>
<feature type="region of interest" description="Disordered" evidence="8">
    <location>
        <begin position="1"/>
        <end position="25"/>
    </location>
</feature>
<dbReference type="Gene3D" id="4.10.240.10">
    <property type="entry name" value="Zn(2)-C6 fungal-type DNA-binding domain"/>
    <property type="match status" value="1"/>
</dbReference>
<evidence type="ECO:0000256" key="5">
    <source>
        <dbReference type="ARBA" id="ARBA00023125"/>
    </source>
</evidence>
<dbReference type="Pfam" id="PF00172">
    <property type="entry name" value="Zn_clus"/>
    <property type="match status" value="1"/>
</dbReference>
<keyword evidence="11" id="KW-1185">Reference proteome</keyword>
<dbReference type="GO" id="GO:0005634">
    <property type="term" value="C:nucleus"/>
    <property type="evidence" value="ECO:0007669"/>
    <property type="project" value="UniProtKB-SubCell"/>
</dbReference>
<dbReference type="Proteomes" id="UP001203852">
    <property type="component" value="Unassembled WGS sequence"/>
</dbReference>
<reference evidence="10" key="1">
    <citation type="journal article" date="2022" name="bioRxiv">
        <title>Deciphering the potential niche of two novel black yeast fungi from a biological soil crust based on their genomes, phenotypes, and melanin regulation.</title>
        <authorList>
            <consortium name="DOE Joint Genome Institute"/>
            <person name="Carr E.C."/>
            <person name="Barton Q."/>
            <person name="Grambo S."/>
            <person name="Sullivan M."/>
            <person name="Renfro C.M."/>
            <person name="Kuo A."/>
            <person name="Pangilinan J."/>
            <person name="Lipzen A."/>
            <person name="Keymanesh K."/>
            <person name="Savage E."/>
            <person name="Barry K."/>
            <person name="Grigoriev I.V."/>
            <person name="Riekhof W.R."/>
            <person name="Harris S.S."/>
        </authorList>
    </citation>
    <scope>NUCLEOTIDE SEQUENCE</scope>
    <source>
        <strain evidence="10">JF 03-4F</strain>
    </source>
</reference>
<dbReference type="SMART" id="SM00066">
    <property type="entry name" value="GAL4"/>
    <property type="match status" value="1"/>
</dbReference>
<dbReference type="GO" id="GO:0000981">
    <property type="term" value="F:DNA-binding transcription factor activity, RNA polymerase II-specific"/>
    <property type="evidence" value="ECO:0007669"/>
    <property type="project" value="InterPro"/>
</dbReference>
<gene>
    <name evidence="10" type="ORF">EDD36DRAFT_478854</name>
</gene>
<keyword evidence="3" id="KW-0862">Zinc</keyword>
<keyword evidence="7" id="KW-0539">Nucleus</keyword>
<proteinExistence type="predicted"/>
<feature type="region of interest" description="Disordered" evidence="8">
    <location>
        <begin position="122"/>
        <end position="159"/>
    </location>
</feature>
<dbReference type="AlphaFoldDB" id="A0AAN6DLG8"/>
<dbReference type="InterPro" id="IPR051615">
    <property type="entry name" value="Transcr_Regulatory_Elem"/>
</dbReference>
<dbReference type="GO" id="GO:0008270">
    <property type="term" value="F:zinc ion binding"/>
    <property type="evidence" value="ECO:0007669"/>
    <property type="project" value="InterPro"/>
</dbReference>
<dbReference type="SMART" id="SM00906">
    <property type="entry name" value="Fungal_trans"/>
    <property type="match status" value="1"/>
</dbReference>
<accession>A0AAN6DLG8</accession>
<dbReference type="GO" id="GO:0003677">
    <property type="term" value="F:DNA binding"/>
    <property type="evidence" value="ECO:0007669"/>
    <property type="project" value="UniProtKB-KW"/>
</dbReference>
<organism evidence="10 11">
    <name type="scientific">Exophiala viscosa</name>
    <dbReference type="NCBI Taxonomy" id="2486360"/>
    <lineage>
        <taxon>Eukaryota</taxon>
        <taxon>Fungi</taxon>
        <taxon>Dikarya</taxon>
        <taxon>Ascomycota</taxon>
        <taxon>Pezizomycotina</taxon>
        <taxon>Eurotiomycetes</taxon>
        <taxon>Chaetothyriomycetidae</taxon>
        <taxon>Chaetothyriales</taxon>
        <taxon>Herpotrichiellaceae</taxon>
        <taxon>Exophiala</taxon>
    </lineage>
</organism>
<dbReference type="EMBL" id="MU404364">
    <property type="protein sequence ID" value="KAI1608068.1"/>
    <property type="molecule type" value="Genomic_DNA"/>
</dbReference>
<sequence length="800" mass="90031">MAASDHSGEQCARTPASSRAVKQKRIQQRRYGFACSTCRRKKARCDGKYPACQKCCDSGEACTYDKRPSVAYAVSLQNQLQAYKDRFARLRQVSDKERTTLLEELLTAEGEFKNTISIAQSHHDRNGANRQQSRSDSEFEDASDGEQHEAPDEASLDPDGRLVFYGKTSLYHLGPQEDARYDPQTENIPDENGFVIPEPPAHSSSASHETPGYFAHDANDSLPQFMSEIDANLLNHLLETYWCYPQHLHCVLCKSLFMRDLFISGPYVSPFLLSAVLTQAARYSTRPDAGEVGERFAKKALELLVEDIDRGSSIPTIQGLLIFSSRECACGRTSQGWLYSGMAFRMMRDLGLHVPIRRLGSLSRQFSREDLALRQQVFWSCYTWDKTMSLALGRAPIIHDHIELPTPETFLDGPEADDEIWIPVTGDASISQGFLQHRTMSITRFAAYCELCTIIDSILDHLYSRPHRSQNHLVTYLQTTLSKLEDWSSRLPQELLIKEDIKRMRCPPLHILLLNLLYHATTILLCRPYRKVSDKAKEQCTAAAGMIDMLFTLHVRRFGFRFITYLQSYTMFVACTINVLNLKENRSSTAETGSEDDPQMSVAQEASGRLDFGLEVLRQAGSTPSALRCAAIIAKLLEKKTGSGFRQYPLEQQPPSFHERTRRTSSVHSSQLDESPTRPRPCVNASTHLTSDMTLVNPSAMYHTLSDMRNQGNLPSETVAMDNANFGPGQTFPYQTETFLDSAAPLTGSTTLPYTGNSMQNSVGIIETPLRWLPDNLYDDGSWMLMDVDFENLPLVPMPP</sequence>
<dbReference type="PROSITE" id="PS00463">
    <property type="entry name" value="ZN2_CY6_FUNGAL_1"/>
    <property type="match status" value="1"/>
</dbReference>